<dbReference type="PANTHER" id="PTHR30537">
    <property type="entry name" value="HTH-TYPE TRANSCRIPTIONAL REGULATOR"/>
    <property type="match status" value="1"/>
</dbReference>
<reference evidence="6 7" key="1">
    <citation type="submission" date="2014-03" db="EMBL/GenBank/DDBJ databases">
        <title>Draft Genome Sequence of Actibacterium mucosum KCTC 23349, a Marine Alphaproteobacterium with Complex Ionic Requirements Isolated from Mediterranean Seawater at Malvarrosa Beach, Valencia, Spain.</title>
        <authorList>
            <person name="Arahal D.R."/>
            <person name="Shao Z."/>
            <person name="Lai Q."/>
            <person name="Pujalte M.J."/>
        </authorList>
    </citation>
    <scope>NUCLEOTIDE SEQUENCE [LARGE SCALE GENOMIC DNA]</scope>
    <source>
        <strain evidence="6 7">KCTC 23349</strain>
    </source>
</reference>
<dbReference type="GO" id="GO:0006351">
    <property type="term" value="P:DNA-templated transcription"/>
    <property type="evidence" value="ECO:0007669"/>
    <property type="project" value="TreeGrafter"/>
</dbReference>
<dbReference type="Gene3D" id="3.40.190.290">
    <property type="match status" value="1"/>
</dbReference>
<evidence type="ECO:0000256" key="1">
    <source>
        <dbReference type="ARBA" id="ARBA00009437"/>
    </source>
</evidence>
<evidence type="ECO:0000256" key="3">
    <source>
        <dbReference type="ARBA" id="ARBA00023125"/>
    </source>
</evidence>
<dbReference type="InterPro" id="IPR058163">
    <property type="entry name" value="LysR-type_TF_proteobact-type"/>
</dbReference>
<dbReference type="AlphaFoldDB" id="A0A037ZDE6"/>
<comment type="caution">
    <text evidence="6">The sequence shown here is derived from an EMBL/GenBank/DDBJ whole genome shotgun (WGS) entry which is preliminary data.</text>
</comment>
<organism evidence="6 7">
    <name type="scientific">Actibacterium mucosum KCTC 23349</name>
    <dbReference type="NCBI Taxonomy" id="1454373"/>
    <lineage>
        <taxon>Bacteria</taxon>
        <taxon>Pseudomonadati</taxon>
        <taxon>Pseudomonadota</taxon>
        <taxon>Alphaproteobacteria</taxon>
        <taxon>Rhodobacterales</taxon>
        <taxon>Roseobacteraceae</taxon>
        <taxon>Actibacterium</taxon>
    </lineage>
</organism>
<gene>
    <name evidence="6" type="ORF">ACMU_17425</name>
</gene>
<evidence type="ECO:0000313" key="7">
    <source>
        <dbReference type="Proteomes" id="UP000026249"/>
    </source>
</evidence>
<dbReference type="Gene3D" id="1.10.10.10">
    <property type="entry name" value="Winged helix-like DNA-binding domain superfamily/Winged helix DNA-binding domain"/>
    <property type="match status" value="1"/>
</dbReference>
<dbReference type="PROSITE" id="PS50931">
    <property type="entry name" value="HTH_LYSR"/>
    <property type="match status" value="1"/>
</dbReference>
<keyword evidence="2" id="KW-0805">Transcription regulation</keyword>
<dbReference type="Pfam" id="PF00126">
    <property type="entry name" value="HTH_1"/>
    <property type="match status" value="1"/>
</dbReference>
<dbReference type="InterPro" id="IPR000847">
    <property type="entry name" value="LysR_HTH_N"/>
</dbReference>
<comment type="similarity">
    <text evidence="1">Belongs to the LysR transcriptional regulatory family.</text>
</comment>
<name>A0A037ZDE6_9RHOB</name>
<evidence type="ECO:0000313" key="6">
    <source>
        <dbReference type="EMBL" id="KAJ54489.1"/>
    </source>
</evidence>
<dbReference type="InterPro" id="IPR036390">
    <property type="entry name" value="WH_DNA-bd_sf"/>
</dbReference>
<evidence type="ECO:0000256" key="4">
    <source>
        <dbReference type="ARBA" id="ARBA00023163"/>
    </source>
</evidence>
<keyword evidence="4" id="KW-0804">Transcription</keyword>
<sequence length="298" mass="33335">MPNWDDLRVFLAVARAQSLSGAGRGLKMDPATVGRRIQRLEEDVNAVLFTKSPQGYNLTADGEQFLVRTEQAEQAITLATEESRDERGKLSGTVRIGATDGCANFLLPKVVTEICDRNPGLDVQIVVQPRVVNLNKREADMAIAVSPPETGRLTVQKITDYKLHLAASRRYLKLNPEIETLEDLKGHKIVGYIPDMIFDKELNYAAATGVDEPEFASNSVAVQLNFLRQNAGVGVLHDFIWPYAPNLRRILPDTFELTRSFFLVRHADDRRVERLTRFAGELVEGLRAEVARLEAHQT</sequence>
<keyword evidence="7" id="KW-1185">Reference proteome</keyword>
<dbReference type="GO" id="GO:0043565">
    <property type="term" value="F:sequence-specific DNA binding"/>
    <property type="evidence" value="ECO:0007669"/>
    <property type="project" value="TreeGrafter"/>
</dbReference>
<evidence type="ECO:0000256" key="2">
    <source>
        <dbReference type="ARBA" id="ARBA00023015"/>
    </source>
</evidence>
<keyword evidence="3" id="KW-0238">DNA-binding</keyword>
<proteinExistence type="inferred from homology"/>
<dbReference type="SUPFAM" id="SSF53850">
    <property type="entry name" value="Periplasmic binding protein-like II"/>
    <property type="match status" value="1"/>
</dbReference>
<protein>
    <submittedName>
        <fullName evidence="6">LysR family transcriptional regulator</fullName>
    </submittedName>
</protein>
<dbReference type="STRING" id="1454373.ACMU_17425"/>
<dbReference type="Proteomes" id="UP000026249">
    <property type="component" value="Unassembled WGS sequence"/>
</dbReference>
<dbReference type="GO" id="GO:0003700">
    <property type="term" value="F:DNA-binding transcription factor activity"/>
    <property type="evidence" value="ECO:0007669"/>
    <property type="project" value="InterPro"/>
</dbReference>
<dbReference type="InterPro" id="IPR036388">
    <property type="entry name" value="WH-like_DNA-bd_sf"/>
</dbReference>
<evidence type="ECO:0000259" key="5">
    <source>
        <dbReference type="PROSITE" id="PS50931"/>
    </source>
</evidence>
<dbReference type="InterPro" id="IPR005119">
    <property type="entry name" value="LysR_subst-bd"/>
</dbReference>
<dbReference type="EMBL" id="JFKE01000007">
    <property type="protein sequence ID" value="KAJ54489.1"/>
    <property type="molecule type" value="Genomic_DNA"/>
</dbReference>
<feature type="domain" description="HTH lysR-type" evidence="5">
    <location>
        <begin position="2"/>
        <end position="59"/>
    </location>
</feature>
<dbReference type="SUPFAM" id="SSF46785">
    <property type="entry name" value="Winged helix' DNA-binding domain"/>
    <property type="match status" value="1"/>
</dbReference>
<dbReference type="RefSeq" id="WP_035261249.1">
    <property type="nucleotide sequence ID" value="NZ_JFKE01000007.1"/>
</dbReference>
<dbReference type="Pfam" id="PF03466">
    <property type="entry name" value="LysR_substrate"/>
    <property type="match status" value="1"/>
</dbReference>
<accession>A0A037ZDE6</accession>
<dbReference type="PANTHER" id="PTHR30537:SF3">
    <property type="entry name" value="TRANSCRIPTIONAL REGULATORY PROTEIN"/>
    <property type="match status" value="1"/>
</dbReference>